<feature type="signal peptide" evidence="1">
    <location>
        <begin position="1"/>
        <end position="35"/>
    </location>
</feature>
<organism evidence="2 3">
    <name type="scientific">Dibothriocephalus latus</name>
    <name type="common">Fish tapeworm</name>
    <name type="synonym">Diphyllobothrium latum</name>
    <dbReference type="NCBI Taxonomy" id="60516"/>
    <lineage>
        <taxon>Eukaryota</taxon>
        <taxon>Metazoa</taxon>
        <taxon>Spiralia</taxon>
        <taxon>Lophotrochozoa</taxon>
        <taxon>Platyhelminthes</taxon>
        <taxon>Cestoda</taxon>
        <taxon>Eucestoda</taxon>
        <taxon>Diphyllobothriidea</taxon>
        <taxon>Diphyllobothriidae</taxon>
        <taxon>Dibothriocephalus</taxon>
    </lineage>
</organism>
<gene>
    <name evidence="2" type="ORF">DILT_LOCUS1979</name>
</gene>
<protein>
    <submittedName>
        <fullName evidence="2">Uncharacterized protein</fullName>
    </submittedName>
</protein>
<dbReference type="Proteomes" id="UP000281553">
    <property type="component" value="Unassembled WGS sequence"/>
</dbReference>
<dbReference type="AlphaFoldDB" id="A0A3P6RCY0"/>
<keyword evidence="1" id="KW-0732">Signal</keyword>
<evidence type="ECO:0000256" key="1">
    <source>
        <dbReference type="SAM" id="SignalP"/>
    </source>
</evidence>
<proteinExistence type="predicted"/>
<name>A0A3P6RCY0_DIBLA</name>
<evidence type="ECO:0000313" key="2">
    <source>
        <dbReference type="EMBL" id="VDK53603.1"/>
    </source>
</evidence>
<accession>A0A3P6RCY0</accession>
<reference evidence="2 3" key="1">
    <citation type="submission" date="2018-11" db="EMBL/GenBank/DDBJ databases">
        <authorList>
            <consortium name="Pathogen Informatics"/>
        </authorList>
    </citation>
    <scope>NUCLEOTIDE SEQUENCE [LARGE SCALE GENOMIC DNA]</scope>
</reference>
<evidence type="ECO:0000313" key="3">
    <source>
        <dbReference type="Proteomes" id="UP000281553"/>
    </source>
</evidence>
<sequence length="158" mass="16777">MAGDATTAPRTALVFPRRILLGCTVLAGGLTDVVSCTDASVVFSIGLTLAGRPRVERTGFGEALVSGVDTVFAGVFFATRPRLREARVTLLEGLGCEDNLAGVDNSAVAFTDLNAGLFGDLVVWRDFAALVGRREVVRLWDPDLAGERSLFKRGDFGD</sequence>
<keyword evidence="3" id="KW-1185">Reference proteome</keyword>
<dbReference type="EMBL" id="UYRU01018386">
    <property type="protein sequence ID" value="VDK53603.1"/>
    <property type="molecule type" value="Genomic_DNA"/>
</dbReference>
<feature type="chain" id="PRO_5018183934" evidence="1">
    <location>
        <begin position="36"/>
        <end position="158"/>
    </location>
</feature>